<dbReference type="PANTHER" id="PTHR35896:SF3">
    <property type="entry name" value="MAJOR FACILITATOR SUPERFAMILY TRANSPORTER"/>
    <property type="match status" value="1"/>
</dbReference>
<dbReference type="STRING" id="86259.A0A4Z1PQK5"/>
<evidence type="ECO:0000313" key="3">
    <source>
        <dbReference type="EMBL" id="TID26405.1"/>
    </source>
</evidence>
<protein>
    <submittedName>
        <fullName evidence="3">Uncharacterized protein</fullName>
    </submittedName>
</protein>
<evidence type="ECO:0000256" key="1">
    <source>
        <dbReference type="SAM" id="MobiDB-lite"/>
    </source>
</evidence>
<accession>A0A4Z1PQK5</accession>
<gene>
    <name evidence="3" type="ORF">E6O75_ATG00898</name>
</gene>
<proteinExistence type="predicted"/>
<keyword evidence="4" id="KW-1185">Reference proteome</keyword>
<evidence type="ECO:0000256" key="2">
    <source>
        <dbReference type="SAM" id="Phobius"/>
    </source>
</evidence>
<keyword evidence="2" id="KW-0472">Membrane</keyword>
<name>A0A4Z1PQK5_9PEZI</name>
<dbReference type="PANTHER" id="PTHR35896">
    <property type="entry name" value="IG-LIKE DOMAIN-CONTAINING PROTEIN"/>
    <property type="match status" value="1"/>
</dbReference>
<keyword evidence="2" id="KW-1133">Transmembrane helix</keyword>
<organism evidence="3 4">
    <name type="scientific">Venturia nashicola</name>
    <dbReference type="NCBI Taxonomy" id="86259"/>
    <lineage>
        <taxon>Eukaryota</taxon>
        <taxon>Fungi</taxon>
        <taxon>Dikarya</taxon>
        <taxon>Ascomycota</taxon>
        <taxon>Pezizomycotina</taxon>
        <taxon>Dothideomycetes</taxon>
        <taxon>Pleosporomycetidae</taxon>
        <taxon>Venturiales</taxon>
        <taxon>Venturiaceae</taxon>
        <taxon>Venturia</taxon>
    </lineage>
</organism>
<feature type="region of interest" description="Disordered" evidence="1">
    <location>
        <begin position="1"/>
        <end position="23"/>
    </location>
</feature>
<reference evidence="3 4" key="1">
    <citation type="submission" date="2019-04" db="EMBL/GenBank/DDBJ databases">
        <title>High contiguity whole genome sequence and gene annotation resource for two Venturia nashicola isolates.</title>
        <authorList>
            <person name="Prokchorchik M."/>
            <person name="Won K."/>
            <person name="Lee Y."/>
            <person name="Choi E.D."/>
            <person name="Segonzac C."/>
            <person name="Sohn K.H."/>
        </authorList>
    </citation>
    <scope>NUCLEOTIDE SEQUENCE [LARGE SCALE GENOMIC DNA]</scope>
    <source>
        <strain evidence="3 4">PRI2</strain>
    </source>
</reference>
<sequence length="193" mass="21479">MREEILYSEVNSSESESDTKSNSSHRWPRIFVLCVAAILSSSAIILLLTTIFPLPKGAQVRQCGTSSSEAKAKGCQFDPVTFAWLPDAEKCHDHELADEWRKGDFKIYADTYGNFTKTEAEFGDDLSPAYITTSVHLQHCTFAWRMMHRAFMNGKTPHSGLSYAHTKHCSSIIVKHGDGNIIETGAKVTYPAC</sequence>
<evidence type="ECO:0000313" key="4">
    <source>
        <dbReference type="Proteomes" id="UP000298493"/>
    </source>
</evidence>
<keyword evidence="2" id="KW-0812">Transmembrane</keyword>
<feature type="transmembrane region" description="Helical" evidence="2">
    <location>
        <begin position="30"/>
        <end position="54"/>
    </location>
</feature>
<dbReference type="InterPro" id="IPR053008">
    <property type="entry name" value="Phomopsin_biosynth_assoc"/>
</dbReference>
<comment type="caution">
    <text evidence="3">The sequence shown here is derived from an EMBL/GenBank/DDBJ whole genome shotgun (WGS) entry which is preliminary data.</text>
</comment>
<dbReference type="EMBL" id="SNSC02000002">
    <property type="protein sequence ID" value="TID26405.1"/>
    <property type="molecule type" value="Genomic_DNA"/>
</dbReference>
<dbReference type="AlphaFoldDB" id="A0A4Z1PQK5"/>
<dbReference type="Proteomes" id="UP000298493">
    <property type="component" value="Unassembled WGS sequence"/>
</dbReference>